<evidence type="ECO:0000313" key="8">
    <source>
        <dbReference type="EMBL" id="QGU18293.1"/>
    </source>
</evidence>
<evidence type="ECO:0000256" key="2">
    <source>
        <dbReference type="ARBA" id="ARBA00004613"/>
    </source>
</evidence>
<organism evidence="8">
    <name type="scientific">Plasmopara viticola</name>
    <name type="common">Downy mildew of grapevine</name>
    <name type="synonym">Botrytis viticola</name>
    <dbReference type="NCBI Taxonomy" id="143451"/>
    <lineage>
        <taxon>Eukaryota</taxon>
        <taxon>Sar</taxon>
        <taxon>Stramenopiles</taxon>
        <taxon>Oomycota</taxon>
        <taxon>Peronosporomycetes</taxon>
        <taxon>Peronosporales</taxon>
        <taxon>Peronosporaceae</taxon>
        <taxon>Plasmopara</taxon>
    </lineage>
</organism>
<dbReference type="GO" id="GO:0042025">
    <property type="term" value="C:host cell nucleus"/>
    <property type="evidence" value="ECO:0007669"/>
    <property type="project" value="UniProtKB-SubCell"/>
</dbReference>
<protein>
    <recommendedName>
        <fullName evidence="7">RxLR effector protein</fullName>
    </recommendedName>
</protein>
<evidence type="ECO:0000256" key="4">
    <source>
        <dbReference type="ARBA" id="ARBA00022525"/>
    </source>
</evidence>
<keyword evidence="6" id="KW-0843">Virulence</keyword>
<comment type="domain">
    <text evidence="7">The RxLR-dEER motif acts to carry the protein into the host cell cytoplasm through binding to cell surface phosphatidylinositol-3-phosphate.</text>
</comment>
<keyword evidence="4 7" id="KW-0964">Secreted</keyword>
<evidence type="ECO:0000256" key="1">
    <source>
        <dbReference type="ARBA" id="ARBA00004147"/>
    </source>
</evidence>
<proteinExistence type="inferred from homology"/>
<sequence length="116" mass="13105">MRLIYIFMVSIVTTLHASSSAILDPNDVKFTTKNVESPDSSDAAYVAGRILRGTDGNVNREQERKILLKRKHKRHYYKPSHAHDSAGSEAFHSAKKALKSSIRATKARLVPPYQRR</sequence>
<dbReference type="AlphaFoldDB" id="A0A650F4R6"/>
<comment type="subcellular location">
    <subcellularLocation>
        <location evidence="1">Host nucleus</location>
    </subcellularLocation>
    <subcellularLocation>
        <location evidence="2 7">Secreted</location>
    </subcellularLocation>
</comment>
<comment type="similarity">
    <text evidence="3 7">Belongs to the RxLR effector family.</text>
</comment>
<dbReference type="GO" id="GO:0005576">
    <property type="term" value="C:extracellular region"/>
    <property type="evidence" value="ECO:0007669"/>
    <property type="project" value="UniProtKB-SubCell"/>
</dbReference>
<dbReference type="InterPro" id="IPR031825">
    <property type="entry name" value="RXLR"/>
</dbReference>
<reference evidence="8" key="1">
    <citation type="submission" date="2019-08" db="EMBL/GenBank/DDBJ databases">
        <authorList>
            <person name="Chen T."/>
        </authorList>
    </citation>
    <scope>NUCLEOTIDE SEQUENCE</scope>
    <source>
        <strain evidence="8">YL</strain>
    </source>
</reference>
<evidence type="ECO:0000256" key="5">
    <source>
        <dbReference type="ARBA" id="ARBA00022562"/>
    </source>
</evidence>
<name>A0A650F4R6_PLAVT</name>
<evidence type="ECO:0000256" key="3">
    <source>
        <dbReference type="ARBA" id="ARBA00010400"/>
    </source>
</evidence>
<dbReference type="EMBL" id="MN328415">
    <property type="protein sequence ID" value="QGU18293.1"/>
    <property type="molecule type" value="Genomic_DNA"/>
</dbReference>
<evidence type="ECO:0000256" key="7">
    <source>
        <dbReference type="RuleBase" id="RU367124"/>
    </source>
</evidence>
<keyword evidence="5" id="KW-1048">Host nucleus</keyword>
<evidence type="ECO:0000256" key="6">
    <source>
        <dbReference type="ARBA" id="ARBA00023026"/>
    </source>
</evidence>
<feature type="signal peptide" evidence="7">
    <location>
        <begin position="1"/>
        <end position="17"/>
    </location>
</feature>
<dbReference type="Pfam" id="PF16810">
    <property type="entry name" value="RXLR"/>
    <property type="match status" value="1"/>
</dbReference>
<keyword evidence="7" id="KW-0732">Signal</keyword>
<feature type="chain" id="PRO_5028518175" description="RxLR effector protein" evidence="7">
    <location>
        <begin position="18"/>
        <end position="116"/>
    </location>
</feature>
<accession>A0A650F4R6</accession>
<comment type="function">
    <text evidence="7">Effector that suppresses plant defense responses during pathogen infection.</text>
</comment>